<dbReference type="FunCoup" id="B7PMP0">
    <property type="interactions" value="11"/>
</dbReference>
<dbReference type="CDD" id="cd02440">
    <property type="entry name" value="AdoMet_MTases"/>
    <property type="match status" value="1"/>
</dbReference>
<dbReference type="PaxDb" id="6945-B7PMP0"/>
<dbReference type="EMBL" id="DS748497">
    <property type="protein sequence ID" value="EEC07862.1"/>
    <property type="molecule type" value="Genomic_DNA"/>
</dbReference>
<evidence type="ECO:0000259" key="1">
    <source>
        <dbReference type="Pfam" id="PF13649"/>
    </source>
</evidence>
<keyword evidence="2" id="KW-0808">Transferase</keyword>
<dbReference type="PANTHER" id="PTHR43464">
    <property type="entry name" value="METHYLTRANSFERASE"/>
    <property type="match status" value="1"/>
</dbReference>
<reference evidence="2 4" key="1">
    <citation type="submission" date="2008-03" db="EMBL/GenBank/DDBJ databases">
        <title>Annotation of Ixodes scapularis.</title>
        <authorList>
            <consortium name="Ixodes scapularis Genome Project Consortium"/>
            <person name="Caler E."/>
            <person name="Hannick L.I."/>
            <person name="Bidwell S."/>
            <person name="Joardar V."/>
            <person name="Thiagarajan M."/>
            <person name="Amedeo P."/>
            <person name="Galinsky K.J."/>
            <person name="Schobel S."/>
            <person name="Inman J."/>
            <person name="Hostetler J."/>
            <person name="Miller J."/>
            <person name="Hammond M."/>
            <person name="Megy K."/>
            <person name="Lawson D."/>
            <person name="Kodira C."/>
            <person name="Sutton G."/>
            <person name="Meyer J."/>
            <person name="Hill C.A."/>
            <person name="Birren B."/>
            <person name="Nene V."/>
            <person name="Collins F."/>
            <person name="Alarcon-Chaidez F."/>
            <person name="Wikel S."/>
            <person name="Strausberg R."/>
        </authorList>
    </citation>
    <scope>NUCLEOTIDE SEQUENCE [LARGE SCALE GENOMIC DNA]</scope>
    <source>
        <strain evidence="4">Wikel</strain>
        <strain evidence="2">Wikel colony</strain>
    </source>
</reference>
<dbReference type="STRING" id="6945.B7PMP0"/>
<dbReference type="Proteomes" id="UP000001555">
    <property type="component" value="Unassembled WGS sequence"/>
</dbReference>
<sequence>MFMLRARTYFGSSFKKSRLVGIWALNGHWSSNIRDTSAARLATAPSGDDAVHKQPPELIPEAYIKANRFQRNVNIRTLDLLQMSFGSAPNRSQQFIDLGCGTGDFTRQELLPRCQPCRRMVATDVSPGMVKYAKENFAHPQIAYEVHDIESDVSGLLKKYGKFERVYSFFVLNWAEDIAAALRNVAALMTDEGECLLVFPARLSFYVLWRKIVELDRWKPYKGVIERFIPSSQDIEERSALTPYMLDILESANLKPRTCEVISVDTSGEDVDEFIDVELSTDPIAPLLSEESKTLFKTDMAEIIRKMWSEKPAGDSYFFQDIFLVHASKISTRA</sequence>
<reference evidence="3" key="2">
    <citation type="submission" date="2020-05" db="UniProtKB">
        <authorList>
            <consortium name="EnsemblMetazoa"/>
        </authorList>
    </citation>
    <scope>IDENTIFICATION</scope>
    <source>
        <strain evidence="3">wikel</strain>
    </source>
</reference>
<dbReference type="GO" id="GO:0032259">
    <property type="term" value="P:methylation"/>
    <property type="evidence" value="ECO:0007669"/>
    <property type="project" value="UniProtKB-KW"/>
</dbReference>
<dbReference type="PANTHER" id="PTHR43464:SF23">
    <property type="entry name" value="JUVENILE HORMONE ACID O-METHYLTRANSFERASE"/>
    <property type="match status" value="1"/>
</dbReference>
<dbReference type="EMBL" id="ABJB010241830">
    <property type="status" value="NOT_ANNOTATED_CDS"/>
    <property type="molecule type" value="Genomic_DNA"/>
</dbReference>
<dbReference type="EMBL" id="ABJB010882568">
    <property type="status" value="NOT_ANNOTATED_CDS"/>
    <property type="molecule type" value="Genomic_DNA"/>
</dbReference>
<dbReference type="InterPro" id="IPR041698">
    <property type="entry name" value="Methyltransf_25"/>
</dbReference>
<gene>
    <name evidence="2" type="ORF">IscW_ISCW006197</name>
</gene>
<dbReference type="SUPFAM" id="SSF53335">
    <property type="entry name" value="S-adenosyl-L-methionine-dependent methyltransferases"/>
    <property type="match status" value="1"/>
</dbReference>
<name>B7PMP0_IXOSC</name>
<evidence type="ECO:0000313" key="4">
    <source>
        <dbReference type="Proteomes" id="UP000001555"/>
    </source>
</evidence>
<dbReference type="OrthoDB" id="8300214at2759"/>
<dbReference type="VEuPathDB" id="VectorBase:ISCW006197"/>
<dbReference type="Gene3D" id="3.40.50.150">
    <property type="entry name" value="Vaccinia Virus protein VP39"/>
    <property type="match status" value="1"/>
</dbReference>
<dbReference type="AlphaFoldDB" id="B7PMP0"/>
<dbReference type="GO" id="GO:0008168">
    <property type="term" value="F:methyltransferase activity"/>
    <property type="evidence" value="ECO:0000318"/>
    <property type="project" value="GO_Central"/>
</dbReference>
<organism>
    <name type="scientific">Ixodes scapularis</name>
    <name type="common">Black-legged tick</name>
    <name type="synonym">Deer tick</name>
    <dbReference type="NCBI Taxonomy" id="6945"/>
    <lineage>
        <taxon>Eukaryota</taxon>
        <taxon>Metazoa</taxon>
        <taxon>Ecdysozoa</taxon>
        <taxon>Arthropoda</taxon>
        <taxon>Chelicerata</taxon>
        <taxon>Arachnida</taxon>
        <taxon>Acari</taxon>
        <taxon>Parasitiformes</taxon>
        <taxon>Ixodida</taxon>
        <taxon>Ixodoidea</taxon>
        <taxon>Ixodidae</taxon>
        <taxon>Ixodinae</taxon>
        <taxon>Ixodes</taxon>
    </lineage>
</organism>
<evidence type="ECO:0000313" key="3">
    <source>
        <dbReference type="EnsemblMetazoa" id="ISCW006197-PA"/>
    </source>
</evidence>
<dbReference type="VEuPathDB" id="VectorBase:ISCI006197"/>
<accession>B7PMP0</accession>
<feature type="domain" description="Methyltransferase" evidence="1">
    <location>
        <begin position="96"/>
        <end position="193"/>
    </location>
</feature>
<protein>
    <submittedName>
        <fullName evidence="2 3">Acid methyltransferase, putative</fullName>
    </submittedName>
</protein>
<evidence type="ECO:0000313" key="2">
    <source>
        <dbReference type="EMBL" id="EEC07862.1"/>
    </source>
</evidence>
<proteinExistence type="predicted"/>
<keyword evidence="2" id="KW-0489">Methyltransferase</keyword>
<dbReference type="Pfam" id="PF13649">
    <property type="entry name" value="Methyltransf_25"/>
    <property type="match status" value="1"/>
</dbReference>
<dbReference type="EnsemblMetazoa" id="ISCW006197-RA">
    <property type="protein sequence ID" value="ISCW006197-PA"/>
    <property type="gene ID" value="ISCW006197"/>
</dbReference>
<dbReference type="HOGENOM" id="CLU_037990_5_1_1"/>
<dbReference type="EMBL" id="ABJB010162620">
    <property type="status" value="NOT_ANNOTATED_CDS"/>
    <property type="molecule type" value="Genomic_DNA"/>
</dbReference>
<dbReference type="EMBL" id="ABJB010536144">
    <property type="status" value="NOT_ANNOTATED_CDS"/>
    <property type="molecule type" value="Genomic_DNA"/>
</dbReference>
<dbReference type="InterPro" id="IPR029063">
    <property type="entry name" value="SAM-dependent_MTases_sf"/>
</dbReference>
<keyword evidence="4" id="KW-1185">Reference proteome</keyword>
<dbReference type="InParanoid" id="B7PMP0"/>
<dbReference type="VEuPathDB" id="VectorBase:ISCP_003756"/>